<comment type="caution">
    <text evidence="1">The sequence shown here is derived from an EMBL/GenBank/DDBJ whole genome shotgun (WGS) entry which is preliminary data.</text>
</comment>
<dbReference type="Proteomes" id="UP001642483">
    <property type="component" value="Unassembled WGS sequence"/>
</dbReference>
<dbReference type="EMBL" id="CAWYQH010000098">
    <property type="protein sequence ID" value="CAK8685045.1"/>
    <property type="molecule type" value="Genomic_DNA"/>
</dbReference>
<keyword evidence="2" id="KW-1185">Reference proteome</keyword>
<protein>
    <submittedName>
        <fullName evidence="1">Uncharacterized protein</fullName>
    </submittedName>
</protein>
<evidence type="ECO:0000313" key="1">
    <source>
        <dbReference type="EMBL" id="CAK8685045.1"/>
    </source>
</evidence>
<sequence>MLSGHPCLTPDWTWDDVGKILTYTDSGLRSFVHYFDPYDEGFLEVHIVGVEECDLERMCSNLDESDRRPGWCRWLHSLTSISARTSGAEEQPLAARKKGEVWAGSEILMLRPWTDVREAALWRRLQADGMALTPLQGIGDASVPDPPDVEAALDGQDASSFSDPGVGLPYRPENSGHVRNVGLNFASGRNLKKCSNVRNFMMGVLGELELRE</sequence>
<accession>A0ABP0G0L3</accession>
<evidence type="ECO:0000313" key="2">
    <source>
        <dbReference type="Proteomes" id="UP001642483"/>
    </source>
</evidence>
<proteinExistence type="predicted"/>
<reference evidence="1 2" key="1">
    <citation type="submission" date="2024-02" db="EMBL/GenBank/DDBJ databases">
        <authorList>
            <person name="Daric V."/>
            <person name="Darras S."/>
        </authorList>
    </citation>
    <scope>NUCLEOTIDE SEQUENCE [LARGE SCALE GENOMIC DNA]</scope>
</reference>
<name>A0ABP0G0L3_CLALP</name>
<gene>
    <name evidence="1" type="ORF">CVLEPA_LOCUS16204</name>
</gene>
<organism evidence="1 2">
    <name type="scientific">Clavelina lepadiformis</name>
    <name type="common">Light-bulb sea squirt</name>
    <name type="synonym">Ascidia lepadiformis</name>
    <dbReference type="NCBI Taxonomy" id="159417"/>
    <lineage>
        <taxon>Eukaryota</taxon>
        <taxon>Metazoa</taxon>
        <taxon>Chordata</taxon>
        <taxon>Tunicata</taxon>
        <taxon>Ascidiacea</taxon>
        <taxon>Aplousobranchia</taxon>
        <taxon>Clavelinidae</taxon>
        <taxon>Clavelina</taxon>
    </lineage>
</organism>